<dbReference type="GO" id="GO:0005886">
    <property type="term" value="C:plasma membrane"/>
    <property type="evidence" value="ECO:0007669"/>
    <property type="project" value="UniProtKB-SubCell"/>
</dbReference>
<keyword evidence="2 7" id="KW-0813">Transport</keyword>
<evidence type="ECO:0000313" key="9">
    <source>
        <dbReference type="EMBL" id="OZG69691.1"/>
    </source>
</evidence>
<organism evidence="9 10">
    <name type="scientific">Bifidobacterium eulemuris</name>
    <dbReference type="NCBI Taxonomy" id="1765219"/>
    <lineage>
        <taxon>Bacteria</taxon>
        <taxon>Bacillati</taxon>
        <taxon>Actinomycetota</taxon>
        <taxon>Actinomycetes</taxon>
        <taxon>Bifidobacteriales</taxon>
        <taxon>Bifidobacteriaceae</taxon>
        <taxon>Bifidobacterium</taxon>
    </lineage>
</organism>
<comment type="subcellular location">
    <subcellularLocation>
        <location evidence="1 7">Cell membrane</location>
        <topology evidence="1 7">Multi-pass membrane protein</topology>
    </subcellularLocation>
</comment>
<keyword evidence="3" id="KW-1003">Cell membrane</keyword>
<evidence type="ECO:0000259" key="8">
    <source>
        <dbReference type="PROSITE" id="PS50928"/>
    </source>
</evidence>
<keyword evidence="5 7" id="KW-1133">Transmembrane helix</keyword>
<feature type="transmembrane region" description="Helical" evidence="7">
    <location>
        <begin position="258"/>
        <end position="279"/>
    </location>
</feature>
<feature type="transmembrane region" description="Helical" evidence="7">
    <location>
        <begin position="156"/>
        <end position="177"/>
    </location>
</feature>
<feature type="transmembrane region" description="Helical" evidence="7">
    <location>
        <begin position="84"/>
        <end position="110"/>
    </location>
</feature>
<comment type="similarity">
    <text evidence="7">Belongs to the binding-protein-dependent transport system permease family.</text>
</comment>
<evidence type="ECO:0000256" key="3">
    <source>
        <dbReference type="ARBA" id="ARBA00022475"/>
    </source>
</evidence>
<dbReference type="InterPro" id="IPR035906">
    <property type="entry name" value="MetI-like_sf"/>
</dbReference>
<dbReference type="PANTHER" id="PTHR43744:SF3">
    <property type="entry name" value="LACTOSE TRANSPORT SYSTEM PERMEASE PROTEIN LACG"/>
    <property type="match status" value="1"/>
</dbReference>
<evidence type="ECO:0000256" key="1">
    <source>
        <dbReference type="ARBA" id="ARBA00004651"/>
    </source>
</evidence>
<feature type="domain" description="ABC transmembrane type-1" evidence="8">
    <location>
        <begin position="85"/>
        <end position="279"/>
    </location>
</feature>
<dbReference type="CDD" id="cd06261">
    <property type="entry name" value="TM_PBP2"/>
    <property type="match status" value="1"/>
</dbReference>
<dbReference type="PANTHER" id="PTHR43744">
    <property type="entry name" value="ABC TRANSPORTER PERMEASE PROTEIN MG189-RELATED-RELATED"/>
    <property type="match status" value="1"/>
</dbReference>
<protein>
    <submittedName>
        <fullName evidence="9">Sugar ABC transporter permease</fullName>
    </submittedName>
</protein>
<sequence>MTKSQAMAAPKAPTSTGTKIAHGVTIAVLIVLLLLFIAPFILVLINVFKTKGDINSDPLALIGEHGFTLDNFPNAMDKMNFWTVFGNSLIVTVSATLLTVVFSAMAAYVIVRNPGWKVGSLLFAAMVASMVIPFQVLMVPLVSVYGGILDVLNSRVTLILMHVGFSVSLTTFMYHGAIKTNVPAELEEAASIDGCTKWRTFWQIVFPLLKPTTATVAIINAMAFWNDYLLPSLVLGRRELYTIPIATRVFYGTYSTDIGLVMAALLLAMLPILILYLFLQRYVVAGVTSGAVKG</sequence>
<dbReference type="SUPFAM" id="SSF161098">
    <property type="entry name" value="MetI-like"/>
    <property type="match status" value="1"/>
</dbReference>
<dbReference type="Gene3D" id="1.10.3720.10">
    <property type="entry name" value="MetI-like"/>
    <property type="match status" value="1"/>
</dbReference>
<reference evidence="9 10" key="1">
    <citation type="journal article" date="2017" name="BMC Genomics">
        <title>Comparative genomic and phylogenomic analyses of the Bifidobacteriaceae family.</title>
        <authorList>
            <person name="Lugli G.A."/>
            <person name="Milani C."/>
            <person name="Turroni F."/>
            <person name="Duranti S."/>
            <person name="Mancabelli L."/>
            <person name="Mangifesta M."/>
            <person name="Ferrario C."/>
            <person name="Modesto M."/>
            <person name="Mattarelli P."/>
            <person name="Jiri K."/>
            <person name="van Sinderen D."/>
            <person name="Ventura M."/>
        </authorList>
    </citation>
    <scope>NUCLEOTIDE SEQUENCE [LARGE SCALE GENOMIC DNA]</scope>
    <source>
        <strain evidence="9 10">DSM 100216</strain>
    </source>
</reference>
<accession>A0A261GE23</accession>
<proteinExistence type="inferred from homology"/>
<dbReference type="InterPro" id="IPR000515">
    <property type="entry name" value="MetI-like"/>
</dbReference>
<feature type="transmembrane region" description="Helical" evidence="7">
    <location>
        <begin position="122"/>
        <end position="144"/>
    </location>
</feature>
<evidence type="ECO:0000256" key="5">
    <source>
        <dbReference type="ARBA" id="ARBA00022989"/>
    </source>
</evidence>
<dbReference type="EMBL" id="MWWZ01000001">
    <property type="protein sequence ID" value="OZG69691.1"/>
    <property type="molecule type" value="Genomic_DNA"/>
</dbReference>
<name>A0A261GE23_9BIFI</name>
<dbReference type="RefSeq" id="WP_226805727.1">
    <property type="nucleotide sequence ID" value="NZ_CP062938.1"/>
</dbReference>
<feature type="transmembrane region" description="Helical" evidence="7">
    <location>
        <begin position="20"/>
        <end position="45"/>
    </location>
</feature>
<evidence type="ECO:0000313" key="10">
    <source>
        <dbReference type="Proteomes" id="UP000216057"/>
    </source>
</evidence>
<gene>
    <name evidence="9" type="ORF">BEUL_0108</name>
</gene>
<evidence type="ECO:0000256" key="4">
    <source>
        <dbReference type="ARBA" id="ARBA00022692"/>
    </source>
</evidence>
<comment type="caution">
    <text evidence="9">The sequence shown here is derived from an EMBL/GenBank/DDBJ whole genome shotgun (WGS) entry which is preliminary data.</text>
</comment>
<dbReference type="GO" id="GO:0055085">
    <property type="term" value="P:transmembrane transport"/>
    <property type="evidence" value="ECO:0007669"/>
    <property type="project" value="InterPro"/>
</dbReference>
<dbReference type="Pfam" id="PF00528">
    <property type="entry name" value="BPD_transp_1"/>
    <property type="match status" value="1"/>
</dbReference>
<evidence type="ECO:0000256" key="2">
    <source>
        <dbReference type="ARBA" id="ARBA00022448"/>
    </source>
</evidence>
<keyword evidence="6 7" id="KW-0472">Membrane</keyword>
<dbReference type="PROSITE" id="PS50928">
    <property type="entry name" value="ABC_TM1"/>
    <property type="match status" value="1"/>
</dbReference>
<keyword evidence="4 7" id="KW-0812">Transmembrane</keyword>
<evidence type="ECO:0000256" key="7">
    <source>
        <dbReference type="RuleBase" id="RU363032"/>
    </source>
</evidence>
<evidence type="ECO:0000256" key="6">
    <source>
        <dbReference type="ARBA" id="ARBA00023136"/>
    </source>
</evidence>
<dbReference type="Proteomes" id="UP000216057">
    <property type="component" value="Unassembled WGS sequence"/>
</dbReference>
<dbReference type="AlphaFoldDB" id="A0A261GE23"/>